<comment type="caution">
    <text evidence="2">The sequence shown here is derived from an EMBL/GenBank/DDBJ whole genome shotgun (WGS) entry which is preliminary data.</text>
</comment>
<evidence type="ECO:0000313" key="4">
    <source>
        <dbReference type="Proteomes" id="UP000283589"/>
    </source>
</evidence>
<evidence type="ECO:0000313" key="5">
    <source>
        <dbReference type="Proteomes" id="UP000286038"/>
    </source>
</evidence>
<dbReference type="Gene3D" id="1.25.40.900">
    <property type="match status" value="1"/>
</dbReference>
<dbReference type="EMBL" id="QRZA01000002">
    <property type="protein sequence ID" value="RGV36361.1"/>
    <property type="molecule type" value="Genomic_DNA"/>
</dbReference>
<sequence length="499" mass="57673">MLDSNRIKFVIMKTIRYIMGFFLFFTLTSCNDWFEVSPETQVSSDDLYEKGNGFRMQVNGLYKSLGSSSLYAQELTWGFLDVLGQYYVRQNLDNTYQQVNDRQYENANVLPIIDGIWSGMYKVIADCNNIIEHVDKASNSIFELGEPERLKIRGEALAVRAFVHFDLLRLFAPAPAVNENGSWIPYVTSSESVINNKLTVKQVLENVERDLLEAHTCMVPWDSAIVYSDYYNEEVIRMWHIMERFWTDWNTESEIAEFFGHQRSRLNMASIRGMLARVYSYMGEKKKAYDAIEEAFAMGGKWEPWGFENMDWLEPGYGRLLSDVVFNVYNTRAGDINAPFITAERPLYIRNVYNLFPAQNQIDGRFERLLSMLSGNYLSIKSKKGNNDVAYLPILRKSELYYIKGEYLASIGQVSEAVDLLREIRSSRGDISVDDLNTVTTEMGYIEAMLTDARKEFIGEGQSFYLFKRLNLPVFDGVQNIDFRNLYTLPVPKSEEVVF</sequence>
<dbReference type="Proteomes" id="UP000283589">
    <property type="component" value="Unassembled WGS sequence"/>
</dbReference>
<proteinExistence type="predicted"/>
<dbReference type="Proteomes" id="UP000286038">
    <property type="component" value="Unassembled WGS sequence"/>
</dbReference>
<dbReference type="InterPro" id="IPR011990">
    <property type="entry name" value="TPR-like_helical_dom_sf"/>
</dbReference>
<dbReference type="SUPFAM" id="SSF48452">
    <property type="entry name" value="TPR-like"/>
    <property type="match status" value="1"/>
</dbReference>
<name>A0A412X6A1_9BACT</name>
<protein>
    <submittedName>
        <fullName evidence="2">RagB/SusD family nutrient uptake outer membrane protein</fullName>
    </submittedName>
</protein>
<evidence type="ECO:0000313" key="3">
    <source>
        <dbReference type="EMBL" id="RHM47419.1"/>
    </source>
</evidence>
<organism evidence="2 4">
    <name type="scientific">Butyricimonas virosa</name>
    <dbReference type="NCBI Taxonomy" id="544645"/>
    <lineage>
        <taxon>Bacteria</taxon>
        <taxon>Pseudomonadati</taxon>
        <taxon>Bacteroidota</taxon>
        <taxon>Bacteroidia</taxon>
        <taxon>Bacteroidales</taxon>
        <taxon>Odoribacteraceae</taxon>
        <taxon>Butyricimonas</taxon>
    </lineage>
</organism>
<dbReference type="Gene3D" id="1.25.40.390">
    <property type="match status" value="1"/>
</dbReference>
<dbReference type="InterPro" id="IPR033985">
    <property type="entry name" value="SusD-like_N"/>
</dbReference>
<dbReference type="EMBL" id="QRPV01000001">
    <property type="protein sequence ID" value="RHM47419.1"/>
    <property type="molecule type" value="Genomic_DNA"/>
</dbReference>
<reference evidence="4 5" key="1">
    <citation type="submission" date="2018-08" db="EMBL/GenBank/DDBJ databases">
        <title>A genome reference for cultivated species of the human gut microbiota.</title>
        <authorList>
            <person name="Zou Y."/>
            <person name="Xue W."/>
            <person name="Luo G."/>
        </authorList>
    </citation>
    <scope>NUCLEOTIDE SEQUENCE [LARGE SCALE GENOMIC DNA]</scope>
    <source>
        <strain evidence="2 4">AF14-49</strain>
        <strain evidence="3 5">AF34-33</strain>
    </source>
</reference>
<evidence type="ECO:0000259" key="1">
    <source>
        <dbReference type="Pfam" id="PF14322"/>
    </source>
</evidence>
<dbReference type="Pfam" id="PF14322">
    <property type="entry name" value="SusD-like_3"/>
    <property type="match status" value="1"/>
</dbReference>
<feature type="domain" description="SusD-like N-terminal" evidence="1">
    <location>
        <begin position="95"/>
        <end position="217"/>
    </location>
</feature>
<evidence type="ECO:0000313" key="2">
    <source>
        <dbReference type="EMBL" id="RGV36361.1"/>
    </source>
</evidence>
<dbReference type="AlphaFoldDB" id="A0A412X6A1"/>
<gene>
    <name evidence="2" type="ORF">DWW18_02815</name>
    <name evidence="3" type="ORF">DWZ68_00105</name>
</gene>
<dbReference type="PROSITE" id="PS51257">
    <property type="entry name" value="PROKAR_LIPOPROTEIN"/>
    <property type="match status" value="1"/>
</dbReference>
<accession>A0A412X6A1</accession>